<name>A0A5E4MHK6_9HEMI</name>
<dbReference type="PANTHER" id="PTHR19346">
    <property type="entry name" value="SUGAR PHOSPHATE TRANSPORTER DOMAIN-CONTAINING PROTEIN"/>
    <property type="match status" value="1"/>
</dbReference>
<feature type="transmembrane region" description="Helical" evidence="1">
    <location>
        <begin position="233"/>
        <end position="251"/>
    </location>
</feature>
<organism evidence="2 3">
    <name type="scientific">Cinara cedri</name>
    <dbReference type="NCBI Taxonomy" id="506608"/>
    <lineage>
        <taxon>Eukaryota</taxon>
        <taxon>Metazoa</taxon>
        <taxon>Ecdysozoa</taxon>
        <taxon>Arthropoda</taxon>
        <taxon>Hexapoda</taxon>
        <taxon>Insecta</taxon>
        <taxon>Pterygota</taxon>
        <taxon>Neoptera</taxon>
        <taxon>Paraneoptera</taxon>
        <taxon>Hemiptera</taxon>
        <taxon>Sternorrhyncha</taxon>
        <taxon>Aphidomorpha</taxon>
        <taxon>Aphidoidea</taxon>
        <taxon>Aphididae</taxon>
        <taxon>Lachninae</taxon>
        <taxon>Cinara</taxon>
    </lineage>
</organism>
<feature type="transmembrane region" description="Helical" evidence="1">
    <location>
        <begin position="384"/>
        <end position="403"/>
    </location>
</feature>
<feature type="transmembrane region" description="Helical" evidence="1">
    <location>
        <begin position="319"/>
        <end position="342"/>
    </location>
</feature>
<evidence type="ECO:0000313" key="2">
    <source>
        <dbReference type="EMBL" id="VVC31667.1"/>
    </source>
</evidence>
<keyword evidence="1" id="KW-0812">Transmembrane</keyword>
<proteinExistence type="predicted"/>
<feature type="transmembrane region" description="Helical" evidence="1">
    <location>
        <begin position="354"/>
        <end position="372"/>
    </location>
</feature>
<keyword evidence="1" id="KW-0472">Membrane</keyword>
<dbReference type="OrthoDB" id="10062838at2759"/>
<protein>
    <recommendedName>
        <fullName evidence="4">Thiamine transporter SLC35F3</fullName>
    </recommendedName>
</protein>
<dbReference type="Proteomes" id="UP000325440">
    <property type="component" value="Unassembled WGS sequence"/>
</dbReference>
<evidence type="ECO:0000256" key="1">
    <source>
        <dbReference type="SAM" id="Phobius"/>
    </source>
</evidence>
<evidence type="ECO:0008006" key="4">
    <source>
        <dbReference type="Google" id="ProtNLM"/>
    </source>
</evidence>
<feature type="transmembrane region" description="Helical" evidence="1">
    <location>
        <begin position="258"/>
        <end position="276"/>
    </location>
</feature>
<accession>A0A5E4MHK6</accession>
<reference evidence="2 3" key="1">
    <citation type="submission" date="2019-08" db="EMBL/GenBank/DDBJ databases">
        <authorList>
            <person name="Alioto T."/>
            <person name="Alioto T."/>
            <person name="Gomez Garrido J."/>
        </authorList>
    </citation>
    <scope>NUCLEOTIDE SEQUENCE [LARGE SCALE GENOMIC DNA]</scope>
</reference>
<feature type="transmembrane region" description="Helical" evidence="1">
    <location>
        <begin position="152"/>
        <end position="171"/>
    </location>
</feature>
<dbReference type="EMBL" id="CABPRJ010000950">
    <property type="protein sequence ID" value="VVC31667.1"/>
    <property type="molecule type" value="Genomic_DNA"/>
</dbReference>
<evidence type="ECO:0000313" key="3">
    <source>
        <dbReference type="Proteomes" id="UP000325440"/>
    </source>
</evidence>
<dbReference type="InterPro" id="IPR026505">
    <property type="entry name" value="Solute_c_fam_35_mem_F3/F4"/>
</dbReference>
<dbReference type="PANTHER" id="PTHR19346:SF4">
    <property type="entry name" value="SUGAR PHOSPHATE TRANSPORTER DOMAIN-CONTAINING PROTEIN"/>
    <property type="match status" value="1"/>
</dbReference>
<dbReference type="AlphaFoldDB" id="A0A5E4MHK6"/>
<keyword evidence="3" id="KW-1185">Reference proteome</keyword>
<feature type="transmembrane region" description="Helical" evidence="1">
    <location>
        <begin position="202"/>
        <end position="221"/>
    </location>
</feature>
<gene>
    <name evidence="2" type="ORF">CINCED_3A004366</name>
</gene>
<feature type="transmembrane region" description="Helical" evidence="1">
    <location>
        <begin position="94"/>
        <end position="119"/>
    </location>
</feature>
<sequence length="487" mass="55060">MYTSVTSSRPLDQFKDTRVMKVETDVSTIFNPRKPRLSQSNAVLTSGSFSHVLSRSESLCQPEDVEQVEQCQRKQLGMFKRLKNKLCSKHARKVYYGLCVTFFVTTSWVGATHAIKYLYMYHPTKYPVLTGTGFNFSSIHQQTLMTYNAPFFTTWFCTNWTVLFFPLYFFCQLGSLNYQTATDILGESVRNFRDRGFTAAHFLTRCSMFCMLWVFTNYLYIHALSILVATDALALFAINVCCVYLLSWVILHDQFVGVRIVAVILCSTGVALLAYMDAGITNKKKTMTGVLLAALAAAGSAVYKVLFKKMIGDATYGQVSLIFSLIGLLNAALLWPVCLVLYFSEVEILHWDRLPWTILLSASTLSLVANLLGNLSVAFTYDVFITFGLITAVPVSAAIDITIHDVQFYGMKLAGIILISIGFLLVMFPNNWPEYIFRLLRNIILLSHSARWSRKNRGQPPNPPKVEIDYRTGYIRSHLRSPSGRVR</sequence>
<keyword evidence="1" id="KW-1133">Transmembrane helix</keyword>
<feature type="transmembrane region" description="Helical" evidence="1">
    <location>
        <begin position="288"/>
        <end position="307"/>
    </location>
</feature>
<feature type="transmembrane region" description="Helical" evidence="1">
    <location>
        <begin position="409"/>
        <end position="428"/>
    </location>
</feature>